<protein>
    <submittedName>
        <fullName evidence="1">Uncharacterized protein</fullName>
    </submittedName>
</protein>
<evidence type="ECO:0000313" key="1">
    <source>
        <dbReference type="EMBL" id="KAF2492558.1"/>
    </source>
</evidence>
<dbReference type="InterPro" id="IPR022085">
    <property type="entry name" value="OpdG"/>
</dbReference>
<dbReference type="EMBL" id="MU004193">
    <property type="protein sequence ID" value="KAF2492558.1"/>
    <property type="molecule type" value="Genomic_DNA"/>
</dbReference>
<name>A0A6A6QJE5_9PEZI</name>
<proteinExistence type="predicted"/>
<evidence type="ECO:0000313" key="2">
    <source>
        <dbReference type="Proteomes" id="UP000799750"/>
    </source>
</evidence>
<sequence>MASSDMPSQSDHDARFRREVREGFDSDIRGVSSEDDKLDLLAVQQGLDVLWHMFLQAAKEFDLFHKSLHPTDRATTPWERYGFADSLQATWDELLATGTALQQCSLAAISAKVLTVGVCRELIGLTALWYLRETLETDDDTETFALLRTAVVWIETCRHLLLTFLAITVWRRCLQLLSHNTDPVVAKEAKKGFMAMIFCGRDLDYDVPGETKFTEKLQAAMEAELVRSGEQSVDGDDIDI</sequence>
<keyword evidence="2" id="KW-1185">Reference proteome</keyword>
<dbReference type="Proteomes" id="UP000799750">
    <property type="component" value="Unassembled WGS sequence"/>
</dbReference>
<dbReference type="OrthoDB" id="3908745at2759"/>
<dbReference type="Pfam" id="PF12311">
    <property type="entry name" value="DUF3632"/>
    <property type="match status" value="1"/>
</dbReference>
<accession>A0A6A6QJE5</accession>
<organism evidence="1 2">
    <name type="scientific">Lophium mytilinum</name>
    <dbReference type="NCBI Taxonomy" id="390894"/>
    <lineage>
        <taxon>Eukaryota</taxon>
        <taxon>Fungi</taxon>
        <taxon>Dikarya</taxon>
        <taxon>Ascomycota</taxon>
        <taxon>Pezizomycotina</taxon>
        <taxon>Dothideomycetes</taxon>
        <taxon>Pleosporomycetidae</taxon>
        <taxon>Mytilinidiales</taxon>
        <taxon>Mytilinidiaceae</taxon>
        <taxon>Lophium</taxon>
    </lineage>
</organism>
<gene>
    <name evidence="1" type="ORF">BU16DRAFT_551455</name>
</gene>
<reference evidence="1" key="1">
    <citation type="journal article" date="2020" name="Stud. Mycol.">
        <title>101 Dothideomycetes genomes: a test case for predicting lifestyles and emergence of pathogens.</title>
        <authorList>
            <person name="Haridas S."/>
            <person name="Albert R."/>
            <person name="Binder M."/>
            <person name="Bloem J."/>
            <person name="Labutti K."/>
            <person name="Salamov A."/>
            <person name="Andreopoulos B."/>
            <person name="Baker S."/>
            <person name="Barry K."/>
            <person name="Bills G."/>
            <person name="Bluhm B."/>
            <person name="Cannon C."/>
            <person name="Castanera R."/>
            <person name="Culley D."/>
            <person name="Daum C."/>
            <person name="Ezra D."/>
            <person name="Gonzalez J."/>
            <person name="Henrissat B."/>
            <person name="Kuo A."/>
            <person name="Liang C."/>
            <person name="Lipzen A."/>
            <person name="Lutzoni F."/>
            <person name="Magnuson J."/>
            <person name="Mondo S."/>
            <person name="Nolan M."/>
            <person name="Ohm R."/>
            <person name="Pangilinan J."/>
            <person name="Park H.-J."/>
            <person name="Ramirez L."/>
            <person name="Alfaro M."/>
            <person name="Sun H."/>
            <person name="Tritt A."/>
            <person name="Yoshinaga Y."/>
            <person name="Zwiers L.-H."/>
            <person name="Turgeon B."/>
            <person name="Goodwin S."/>
            <person name="Spatafora J."/>
            <person name="Crous P."/>
            <person name="Grigoriev I."/>
        </authorList>
    </citation>
    <scope>NUCLEOTIDE SEQUENCE</scope>
    <source>
        <strain evidence="1">CBS 269.34</strain>
    </source>
</reference>
<dbReference type="AlphaFoldDB" id="A0A6A6QJE5"/>